<proteinExistence type="predicted"/>
<feature type="region of interest" description="Disordered" evidence="2">
    <location>
        <begin position="567"/>
        <end position="611"/>
    </location>
</feature>
<dbReference type="PROSITE" id="PS50102">
    <property type="entry name" value="RRM"/>
    <property type="match status" value="1"/>
</dbReference>
<dbReference type="AlphaFoldDB" id="A0AAE1E134"/>
<feature type="region of interest" description="Disordered" evidence="2">
    <location>
        <begin position="513"/>
        <end position="539"/>
    </location>
</feature>
<feature type="compositionally biased region" description="Low complexity" evidence="2">
    <location>
        <begin position="521"/>
        <end position="534"/>
    </location>
</feature>
<protein>
    <recommendedName>
        <fullName evidence="3">RRM domain-containing protein</fullName>
    </recommendedName>
</protein>
<feature type="compositionally biased region" description="Low complexity" evidence="2">
    <location>
        <begin position="588"/>
        <end position="598"/>
    </location>
</feature>
<evidence type="ECO:0000313" key="5">
    <source>
        <dbReference type="Proteomes" id="UP001283361"/>
    </source>
</evidence>
<dbReference type="SMART" id="SM00360">
    <property type="entry name" value="RRM"/>
    <property type="match status" value="1"/>
</dbReference>
<sequence>MRQFNRKKKSGKDQCGRIVTLLRAQICGSDKIQSARFCNKNNMSTPWLSEDFKPSSKSRSRSPEERKKTRIDEFGRTVPVKSKSRSRSRSRSRERRKRSIETGRGRFSRENNRYDHRSTSKEHGRREDKSVKRQRRRSGSESSHSDDDKLRPVASHNPKYENARLFVANINCSQITKGDLLDHFKKYGKVIDVLVHPKNYAFIQYQKEENARLAVEGENGSTFQGRRLDVKMAIYGKKGNGPNRGGHSKGRRGAGSDRDWSNSRDETYDDFRPGGHVPQSPRYPSDLGMRDPFYPPPGPYPRFQDPWFPGPDDPYRLEPYRDPYAPRGHVTAPPAKIECQIFVVSPKLKAYGETIEDRIKEHCIITAVTIIPEGDTASQVLEDFADRDGLFAVFVNAQNEVHRSLTLNILHGTPQEHRNMPMNDAVALVGRSFEEYVDKLREKAKAATSTTSSSESAAKVTAAATTSQAFLAASSDVAYLLNLLADNQALTVSELEDVIEYLKRRRSKMIDAERKSQAINESTSTQSSEQSESSRMPSADEITKKILSIFSSAGGNLQGIIPNTMHGQEQEAHGQPQAHPPPPPPPAQSQLPQQSRSQISKPAGNSVINFDNPNVQKALDQLIQSSPVLRQNFNVSSEVTPVQSIESVSQIVGRSSMMGYGPAQGARKGGMQQGAQGPSPTPGSSRPYQQQQHY</sequence>
<dbReference type="PANTHER" id="PTHR23295">
    <property type="entry name" value="NUCLEAR RECEPTOR COACTIVATOR 5-RELATED"/>
    <property type="match status" value="1"/>
</dbReference>
<feature type="region of interest" description="Disordered" evidence="2">
    <location>
        <begin position="235"/>
        <end position="287"/>
    </location>
</feature>
<feature type="compositionally biased region" description="Polar residues" evidence="2">
    <location>
        <begin position="673"/>
        <end position="694"/>
    </location>
</feature>
<dbReference type="SUPFAM" id="SSF54928">
    <property type="entry name" value="RNA-binding domain, RBD"/>
    <property type="match status" value="1"/>
</dbReference>
<feature type="domain" description="RRM" evidence="3">
    <location>
        <begin position="163"/>
        <end position="235"/>
    </location>
</feature>
<dbReference type="SUPFAM" id="SSF52954">
    <property type="entry name" value="Class II aaRS ABD-related"/>
    <property type="match status" value="1"/>
</dbReference>
<reference evidence="4" key="1">
    <citation type="journal article" date="2023" name="G3 (Bethesda)">
        <title>A reference genome for the long-term kleptoplast-retaining sea slug Elysia crispata morphotype clarki.</title>
        <authorList>
            <person name="Eastman K.E."/>
            <person name="Pendleton A.L."/>
            <person name="Shaikh M.A."/>
            <person name="Suttiyut T."/>
            <person name="Ogas R."/>
            <person name="Tomko P."/>
            <person name="Gavelis G."/>
            <person name="Widhalm J.R."/>
            <person name="Wisecaver J.H."/>
        </authorList>
    </citation>
    <scope>NUCLEOTIDE SEQUENCE</scope>
    <source>
        <strain evidence="4">ECLA1</strain>
    </source>
</reference>
<feature type="compositionally biased region" description="Basic and acidic residues" evidence="2">
    <location>
        <begin position="99"/>
        <end position="131"/>
    </location>
</feature>
<feature type="compositionally biased region" description="Basic and acidic residues" evidence="2">
    <location>
        <begin position="254"/>
        <end position="273"/>
    </location>
</feature>
<dbReference type="GO" id="GO:0003723">
    <property type="term" value="F:RNA binding"/>
    <property type="evidence" value="ECO:0007669"/>
    <property type="project" value="UniProtKB-UniRule"/>
</dbReference>
<dbReference type="InterPro" id="IPR012677">
    <property type="entry name" value="Nucleotide-bd_a/b_plait_sf"/>
</dbReference>
<gene>
    <name evidence="4" type="ORF">RRG08_015896</name>
</gene>
<organism evidence="4 5">
    <name type="scientific">Elysia crispata</name>
    <name type="common">lettuce slug</name>
    <dbReference type="NCBI Taxonomy" id="231223"/>
    <lineage>
        <taxon>Eukaryota</taxon>
        <taxon>Metazoa</taxon>
        <taxon>Spiralia</taxon>
        <taxon>Lophotrochozoa</taxon>
        <taxon>Mollusca</taxon>
        <taxon>Gastropoda</taxon>
        <taxon>Heterobranchia</taxon>
        <taxon>Euthyneura</taxon>
        <taxon>Panpulmonata</taxon>
        <taxon>Sacoglossa</taxon>
        <taxon>Placobranchoidea</taxon>
        <taxon>Plakobranchidae</taxon>
        <taxon>Elysia</taxon>
    </lineage>
</organism>
<dbReference type="PANTHER" id="PTHR23295:SF6">
    <property type="entry name" value="NEOSIN, ISOFORM A"/>
    <property type="match status" value="1"/>
</dbReference>
<dbReference type="InterPro" id="IPR052600">
    <property type="entry name" value="Nuc_rcpt_coact/corep"/>
</dbReference>
<dbReference type="Pfam" id="PF00076">
    <property type="entry name" value="RRM_1"/>
    <property type="match status" value="1"/>
</dbReference>
<comment type="caution">
    <text evidence="4">The sequence shown here is derived from an EMBL/GenBank/DDBJ whole genome shotgun (WGS) entry which is preliminary data.</text>
</comment>
<keyword evidence="5" id="KW-1185">Reference proteome</keyword>
<dbReference type="Proteomes" id="UP001283361">
    <property type="component" value="Unassembled WGS sequence"/>
</dbReference>
<feature type="region of interest" description="Disordered" evidence="2">
    <location>
        <begin position="33"/>
        <end position="155"/>
    </location>
</feature>
<evidence type="ECO:0000259" key="3">
    <source>
        <dbReference type="PROSITE" id="PS50102"/>
    </source>
</evidence>
<name>A0AAE1E134_9GAST</name>
<accession>A0AAE1E134</accession>
<evidence type="ECO:0000256" key="1">
    <source>
        <dbReference type="PROSITE-ProRule" id="PRU00176"/>
    </source>
</evidence>
<dbReference type="InterPro" id="IPR000504">
    <property type="entry name" value="RRM_dom"/>
</dbReference>
<feature type="compositionally biased region" description="Basic and acidic residues" evidence="2">
    <location>
        <begin position="61"/>
        <end position="75"/>
    </location>
</feature>
<dbReference type="EMBL" id="JAWDGP010001540">
    <property type="protein sequence ID" value="KAK3790426.1"/>
    <property type="molecule type" value="Genomic_DNA"/>
</dbReference>
<dbReference type="Gene3D" id="3.30.70.330">
    <property type="match status" value="1"/>
</dbReference>
<feature type="region of interest" description="Disordered" evidence="2">
    <location>
        <begin position="653"/>
        <end position="694"/>
    </location>
</feature>
<evidence type="ECO:0000256" key="2">
    <source>
        <dbReference type="SAM" id="MobiDB-lite"/>
    </source>
</evidence>
<feature type="compositionally biased region" description="Basic residues" evidence="2">
    <location>
        <begin position="82"/>
        <end position="98"/>
    </location>
</feature>
<evidence type="ECO:0000313" key="4">
    <source>
        <dbReference type="EMBL" id="KAK3790426.1"/>
    </source>
</evidence>
<keyword evidence="1" id="KW-0694">RNA-binding</keyword>
<dbReference type="Gene3D" id="3.40.50.800">
    <property type="entry name" value="Anticodon-binding domain"/>
    <property type="match status" value="1"/>
</dbReference>
<dbReference type="InterPro" id="IPR035979">
    <property type="entry name" value="RBD_domain_sf"/>
</dbReference>
<feature type="compositionally biased region" description="Pro residues" evidence="2">
    <location>
        <begin position="578"/>
        <end position="587"/>
    </location>
</feature>
<dbReference type="InterPro" id="IPR036621">
    <property type="entry name" value="Anticodon-bd_dom_sf"/>
</dbReference>